<feature type="coiled-coil region" evidence="1">
    <location>
        <begin position="1158"/>
        <end position="1185"/>
    </location>
</feature>
<evidence type="ECO:0000313" key="2">
    <source>
        <dbReference type="EMBL" id="CRG96494.1"/>
    </source>
</evidence>
<gene>
    <name evidence="2" type="ORF">PGAL8A_00371900</name>
</gene>
<dbReference type="OrthoDB" id="372378at2759"/>
<accession>A0A1J1GW53</accession>
<proteinExistence type="predicted"/>
<sequence>MNINYLEDNCNKFTSRNISYNSKIISLNNLRKILLDLDVIIDSSKLIIKNNEKFDIELINNINDSFVEKISNLLLDKKRNIIPEDELIDFVFLIMKERKENNSSKRENIENQLSISNNEVARCPIKNEVCALIQKINNFYSYFNENILEENISLIKSNKQNERNYKNTFEENETFKKNIINNNKNTIKESSKESEELQTQKITQHISEVQNFSKNILNISISEKESEEFKKYIEMRIDKKKLNEDKKNSYVNNKSEFNESITTIITEEKIVNNNRNIYNTINIKENEGSKKLNYVYNKKYVELSENEKERNNKNNDLNNLIHKIDENYEKKKKKKISENYSKNNAHNDLNYCNNINSNVYRNIKYNNDDNMNKNNIILSSNENYINNDEENILNNEKLAVSKDKVLKIDNKNKMKKNIKENELINKFNNHIYSKENDIIQELCYDKKLLHNDLNLSRDEITYNLSDIIEDKNSNSGFNKTSSHIECKSINSKKSISSNSSCQNVTIKNYKMKNCMNVENIDVRKKDILKKMNIKENKTNKNIQYDNGDKRDIIKRSLCDDIINNLKINETNSLEESNRIIFDSMEEFSIKKNNHYKSENKNFHELKEDDFIYDENKKCLLDPFENDLHKNHNIYEKQEWNENHLYNISLNCSSNNNQPNNKDKKKIYIKCNESMHIKKNESKNDNLCCNPQCNNLKSSFKLKEDHNVIKKDISKNYNELQDFKYNIKENNEILMKNQNNYFNSASISLENDIFVNKKKEKEDNHNSDIGYKTDQKDNQYLVLNYNRRKTDGETNQTDEVGSNKYTNKIDNIKLNMNNYRKIQNDVSENFNNDKDNDILQEYVDINYFSDKCVQNEENNNYSLKSDKYLYKEEKDSKKLNNYAKNENPTKKIEKLENECYNLGELAEHKKKRSIVKRNGINKLESIKDDFISNEDEKNYYKNDNNSYSTDYSLNEYNEKKNHSCNNIKKKLDNNYVNNNDDHNICINNLSPPCINEIYSIKKENYLDKNEMGKKKSLLNNKDISIELERYSSKEEYEISLKESDKYNNLIKDKNKENVFYDLKKKKKEGIVNKFNRNYSKKKTENNSRKLNNFKNIINEYNLNDKNELDSIYNENISDSIDDNMKNSIFVKTNENTFDQRDFLILKGKEEDNSRLQKWLSKVNSREKEKKKKIQEKKEEAQKKELVGCTFHPSLYTNKMKKTDITKKKEINIYNKEFFNMTDNFNKNNFYKGEENIALNNLNQLEKQNKNNSRSSSSSYATFNKKSSTLVNNFSCEDKKENYFNKNSNYRNMCSTIIINEIKKNNDQIGEITKKHRIDRNKILYWKGLKQNEELKKKKYELEKLKEEELKRECIFHPLINNNDKIYLSKLPRGYKKTVDRIKKGIEEKKRVNDFLEYRIPYNNMNGIEKTEVSPFSFDKGFYKVKIKPVYFETKIKISENKIASLAIREDEDPLYIVDIFCKIHAIKNEDKKILSEYILDELKKFHLKS</sequence>
<evidence type="ECO:0000256" key="1">
    <source>
        <dbReference type="SAM" id="Coils"/>
    </source>
</evidence>
<dbReference type="OMA" id="CPIKNEV"/>
<keyword evidence="3" id="KW-1185">Reference proteome</keyword>
<dbReference type="RefSeq" id="XP_028529299.1">
    <property type="nucleotide sequence ID" value="XM_028672781.1"/>
</dbReference>
<dbReference type="GeneID" id="39732249"/>
<dbReference type="EMBL" id="CVMV01000059">
    <property type="protein sequence ID" value="CRG96494.1"/>
    <property type="molecule type" value="Genomic_DNA"/>
</dbReference>
<reference evidence="2" key="1">
    <citation type="submission" date="2015-04" db="EMBL/GenBank/DDBJ databases">
        <authorList>
            <consortium name="Pathogen Informatics"/>
        </authorList>
    </citation>
    <scope>NUCLEOTIDE SEQUENCE [LARGE SCALE GENOMIC DNA]</scope>
    <source>
        <strain evidence="2">8A</strain>
    </source>
</reference>
<feature type="coiled-coil region" evidence="1">
    <location>
        <begin position="303"/>
        <end position="334"/>
    </location>
</feature>
<dbReference type="VEuPathDB" id="PlasmoDB:PGAL8A_00371900"/>
<comment type="caution">
    <text evidence="2">The sequence shown here is derived from an EMBL/GenBank/DDBJ whole genome shotgun (WGS) entry which is preliminary data.</text>
</comment>
<evidence type="ECO:0000313" key="3">
    <source>
        <dbReference type="Proteomes" id="UP000220797"/>
    </source>
</evidence>
<organism evidence="2 3">
    <name type="scientific">Plasmodium gallinaceum</name>
    <dbReference type="NCBI Taxonomy" id="5849"/>
    <lineage>
        <taxon>Eukaryota</taxon>
        <taxon>Sar</taxon>
        <taxon>Alveolata</taxon>
        <taxon>Apicomplexa</taxon>
        <taxon>Aconoidasida</taxon>
        <taxon>Haemosporida</taxon>
        <taxon>Plasmodiidae</taxon>
        <taxon>Plasmodium</taxon>
        <taxon>Plasmodium (Haemamoeba)</taxon>
    </lineage>
</organism>
<dbReference type="Proteomes" id="UP000220797">
    <property type="component" value="Unassembled WGS sequence"/>
</dbReference>
<name>A0A1J1GW53_PLAGA</name>
<protein>
    <submittedName>
        <fullName evidence="2">Uncharacterized protein</fullName>
    </submittedName>
</protein>
<keyword evidence="1" id="KW-0175">Coiled coil</keyword>